<reference evidence="2" key="1">
    <citation type="journal article" date="2023" name="Mol. Phylogenet. Evol.">
        <title>Genome-scale phylogeny and comparative genomics of the fungal order Sordariales.</title>
        <authorList>
            <person name="Hensen N."/>
            <person name="Bonometti L."/>
            <person name="Westerberg I."/>
            <person name="Brannstrom I.O."/>
            <person name="Guillou S."/>
            <person name="Cros-Aarteil S."/>
            <person name="Calhoun S."/>
            <person name="Haridas S."/>
            <person name="Kuo A."/>
            <person name="Mondo S."/>
            <person name="Pangilinan J."/>
            <person name="Riley R."/>
            <person name="LaButti K."/>
            <person name="Andreopoulos B."/>
            <person name="Lipzen A."/>
            <person name="Chen C."/>
            <person name="Yan M."/>
            <person name="Daum C."/>
            <person name="Ng V."/>
            <person name="Clum A."/>
            <person name="Steindorff A."/>
            <person name="Ohm R.A."/>
            <person name="Martin F."/>
            <person name="Silar P."/>
            <person name="Natvig D.O."/>
            <person name="Lalanne C."/>
            <person name="Gautier V."/>
            <person name="Ament-Velasquez S.L."/>
            <person name="Kruys A."/>
            <person name="Hutchinson M.I."/>
            <person name="Powell A.J."/>
            <person name="Barry K."/>
            <person name="Miller A.N."/>
            <person name="Grigoriev I.V."/>
            <person name="Debuchy R."/>
            <person name="Gladieux P."/>
            <person name="Hiltunen Thoren M."/>
            <person name="Johannesson H."/>
        </authorList>
    </citation>
    <scope>NUCLEOTIDE SEQUENCE</scope>
    <source>
        <strain evidence="2">CBS 892.96</strain>
    </source>
</reference>
<evidence type="ECO:0000313" key="3">
    <source>
        <dbReference type="Proteomes" id="UP001302321"/>
    </source>
</evidence>
<feature type="compositionally biased region" description="Polar residues" evidence="1">
    <location>
        <begin position="273"/>
        <end position="290"/>
    </location>
</feature>
<feature type="compositionally biased region" description="Low complexity" evidence="1">
    <location>
        <begin position="257"/>
        <end position="272"/>
    </location>
</feature>
<dbReference type="Proteomes" id="UP001302321">
    <property type="component" value="Unassembled WGS sequence"/>
</dbReference>
<accession>A0AAN6W4X3</accession>
<feature type="compositionally biased region" description="Low complexity" evidence="1">
    <location>
        <begin position="400"/>
        <end position="421"/>
    </location>
</feature>
<sequence>MMETASLQLPKTGGKSRFSKALPVPPSLPALDFNTDSFGSDLPLPPPPKKDLPRTPVAVQVGAPLPITKKPVPAAKDWDARSTFTTKTAYTMAAVAQPPPDSPLPRLPAKSPGLPPPMSVPRRRPVAASTLTSPSDPAPTTSVTSPTVPERIPSPAGSFSSLLSAYSNHTSDSTPRTSTNSANEVVPIVPSKDSYSVSSPTIGNGSYIQSPTLPPLPSDQQAQEQEASTSTHQVFKEDLEELPPPPPLKDAQRLARPQTPTSLQTSSSVQPPASTHTAASPLVDNSSPQDQLWRRRSLKTEKKVDVPELQLVSSHGSTAASNQPSHSTSQPHSSQQQDQLPPTTIAQRAPPPPNFAGGLPGRNIRPVNPSEQAAVPQIEVNMGQEVSHVKDRLRRKGHESPPSAKASSPASSLPVVSPLSAHRLPTPEYGTHDIRSPVMDMAVSPISPAITPELPNEQRPPPPPVPRGALGLPEHSLRHARSSPNLAPKASNGALNARSPIGLPSSPVPSRDRFANPPHPARFRADDSPGFGGPNRRDPAGVPLPELQPPFQREARSRPQSPAWGKPVSEDGSVITLRAPPIRPEFLDYPLREPDPNAPDETDNPGAALFPRNWYTPLPADEILDARPLENKHFRCITSHKIMTAGKQRNNPIACRTCGHKDRNAECYICSACHLNVCSGCSGLLKRNRGDLPSVLQAVEQARDQALKRAKTDVPDNSQPAGAQVGYENDEVPGKDQVVASR</sequence>
<comment type="caution">
    <text evidence="2">The sequence shown here is derived from an EMBL/GenBank/DDBJ whole genome shotgun (WGS) entry which is preliminary data.</text>
</comment>
<gene>
    <name evidence="2" type="ORF">QBC36DRAFT_331876</name>
</gene>
<feature type="compositionally biased region" description="Polar residues" evidence="1">
    <location>
        <begin position="157"/>
        <end position="183"/>
    </location>
</feature>
<feature type="compositionally biased region" description="Low complexity" evidence="1">
    <location>
        <begin position="321"/>
        <end position="342"/>
    </location>
</feature>
<feature type="compositionally biased region" description="Polar residues" evidence="1">
    <location>
        <begin position="311"/>
        <end position="320"/>
    </location>
</feature>
<name>A0AAN6W4X3_9PEZI</name>
<feature type="compositionally biased region" description="Low complexity" evidence="1">
    <location>
        <begin position="126"/>
        <end position="149"/>
    </location>
</feature>
<feature type="region of interest" description="Disordered" evidence="1">
    <location>
        <begin position="60"/>
        <end position="79"/>
    </location>
</feature>
<protein>
    <submittedName>
        <fullName evidence="2">Uncharacterized protein</fullName>
    </submittedName>
</protein>
<evidence type="ECO:0000256" key="1">
    <source>
        <dbReference type="SAM" id="MobiDB-lite"/>
    </source>
</evidence>
<feature type="compositionally biased region" description="Polar residues" evidence="1">
    <location>
        <begin position="193"/>
        <end position="211"/>
    </location>
</feature>
<proteinExistence type="predicted"/>
<feature type="region of interest" description="Disordered" evidence="1">
    <location>
        <begin position="706"/>
        <end position="742"/>
    </location>
</feature>
<dbReference type="EMBL" id="MU866243">
    <property type="protein sequence ID" value="KAK4175226.1"/>
    <property type="molecule type" value="Genomic_DNA"/>
</dbReference>
<dbReference type="AlphaFoldDB" id="A0AAN6W4X3"/>
<evidence type="ECO:0000313" key="2">
    <source>
        <dbReference type="EMBL" id="KAK4175226.1"/>
    </source>
</evidence>
<keyword evidence="3" id="KW-1185">Reference proteome</keyword>
<reference evidence="2" key="2">
    <citation type="submission" date="2023-05" db="EMBL/GenBank/DDBJ databases">
        <authorList>
            <consortium name="Lawrence Berkeley National Laboratory"/>
            <person name="Steindorff A."/>
            <person name="Hensen N."/>
            <person name="Bonometti L."/>
            <person name="Westerberg I."/>
            <person name="Brannstrom I.O."/>
            <person name="Guillou S."/>
            <person name="Cros-Aarteil S."/>
            <person name="Calhoun S."/>
            <person name="Haridas S."/>
            <person name="Kuo A."/>
            <person name="Mondo S."/>
            <person name="Pangilinan J."/>
            <person name="Riley R."/>
            <person name="Labutti K."/>
            <person name="Andreopoulos B."/>
            <person name="Lipzen A."/>
            <person name="Chen C."/>
            <person name="Yanf M."/>
            <person name="Daum C."/>
            <person name="Ng V."/>
            <person name="Clum A."/>
            <person name="Ohm R."/>
            <person name="Martin F."/>
            <person name="Silar P."/>
            <person name="Natvig D."/>
            <person name="Lalanne C."/>
            <person name="Gautier V."/>
            <person name="Ament-Velasquez S.L."/>
            <person name="Kruys A."/>
            <person name="Hutchinson M.I."/>
            <person name="Powell A.J."/>
            <person name="Barry K."/>
            <person name="Miller A.N."/>
            <person name="Grigoriev I.V."/>
            <person name="Debuchy R."/>
            <person name="Gladieux P."/>
            <person name="Thoren M.H."/>
            <person name="Johannesson H."/>
        </authorList>
    </citation>
    <scope>NUCLEOTIDE SEQUENCE</scope>
    <source>
        <strain evidence="2">CBS 892.96</strain>
    </source>
</reference>
<feature type="region of interest" description="Disordered" evidence="1">
    <location>
        <begin position="1"/>
        <end position="55"/>
    </location>
</feature>
<feature type="compositionally biased region" description="Pro residues" evidence="1">
    <location>
        <begin position="97"/>
        <end position="106"/>
    </location>
</feature>
<feature type="compositionally biased region" description="Polar residues" evidence="1">
    <location>
        <begin position="218"/>
        <end position="233"/>
    </location>
</feature>
<feature type="region of interest" description="Disordered" evidence="1">
    <location>
        <begin position="91"/>
        <end position="576"/>
    </location>
</feature>
<organism evidence="2 3">
    <name type="scientific">Triangularia setosa</name>
    <dbReference type="NCBI Taxonomy" id="2587417"/>
    <lineage>
        <taxon>Eukaryota</taxon>
        <taxon>Fungi</taxon>
        <taxon>Dikarya</taxon>
        <taxon>Ascomycota</taxon>
        <taxon>Pezizomycotina</taxon>
        <taxon>Sordariomycetes</taxon>
        <taxon>Sordariomycetidae</taxon>
        <taxon>Sordariales</taxon>
        <taxon>Podosporaceae</taxon>
        <taxon>Triangularia</taxon>
    </lineage>
</organism>